<name>A0A7S4CTS7_9EUGL</name>
<dbReference type="InterPro" id="IPR000340">
    <property type="entry name" value="Dual-sp_phosphatase_cat-dom"/>
</dbReference>
<dbReference type="Gene3D" id="3.90.190.10">
    <property type="entry name" value="Protein tyrosine phosphatase superfamily"/>
    <property type="match status" value="1"/>
</dbReference>
<dbReference type="SUPFAM" id="SSF52799">
    <property type="entry name" value="(Phosphotyrosine protein) phosphatases II"/>
    <property type="match status" value="1"/>
</dbReference>
<gene>
    <name evidence="3" type="ORF">EGYM00163_LOCUS17364</name>
</gene>
<dbReference type="InterPro" id="IPR000387">
    <property type="entry name" value="Tyr_Pase_dom"/>
</dbReference>
<organism evidence="3">
    <name type="scientific">Eutreptiella gymnastica</name>
    <dbReference type="NCBI Taxonomy" id="73025"/>
    <lineage>
        <taxon>Eukaryota</taxon>
        <taxon>Discoba</taxon>
        <taxon>Euglenozoa</taxon>
        <taxon>Euglenida</taxon>
        <taxon>Spirocuta</taxon>
        <taxon>Euglenophyceae</taxon>
        <taxon>Eutreptiales</taxon>
        <taxon>Eutreptiaceae</taxon>
        <taxon>Eutreptiella</taxon>
    </lineage>
</organism>
<dbReference type="PROSITE" id="PS50056">
    <property type="entry name" value="TYR_PHOSPHATASE_2"/>
    <property type="match status" value="1"/>
</dbReference>
<dbReference type="PANTHER" id="PTHR46274:SF6">
    <property type="entry name" value="TYR_PHOSPHATASE_2 DOMAIN-CONTAINING PROTEIN"/>
    <property type="match status" value="1"/>
</dbReference>
<dbReference type="FunFam" id="3.90.190.10:FF:000157">
    <property type="entry name" value="Protein-tyrosine phosphatase"/>
    <property type="match status" value="1"/>
</dbReference>
<protein>
    <recommendedName>
        <fullName evidence="4">Tyrosine specific protein phosphatases domain-containing protein</fullName>
    </recommendedName>
</protein>
<sequence length="233" mass="27159">MYMYFENASLKLLSLPKRLMDFCLTPILWWDRLEKERAIQLLPLTFRKHMLRLLFIPTLLWNYFLHLLQRDRRWWDKVDNTVILGACPMPWQVQKLAQMGVTGVVNCTDEYSGPIKQYTKAGIKQLRIPTMDFHVPSMQHIDMALQFIKGQDGMVYVHCKAGRGRAATVVACWLVSEQQLTPMEAQNKLKHIRPHISPSLWKRDVVKQTYEKRASRGSASETCHSILISEDMG</sequence>
<reference evidence="3" key="1">
    <citation type="submission" date="2021-01" db="EMBL/GenBank/DDBJ databases">
        <authorList>
            <person name="Corre E."/>
            <person name="Pelletier E."/>
            <person name="Niang G."/>
            <person name="Scheremetjew M."/>
            <person name="Finn R."/>
            <person name="Kale V."/>
            <person name="Holt S."/>
            <person name="Cochrane G."/>
            <person name="Meng A."/>
            <person name="Brown T."/>
            <person name="Cohen L."/>
        </authorList>
    </citation>
    <scope>NUCLEOTIDE SEQUENCE</scope>
    <source>
        <strain evidence="3">CCMP1594</strain>
    </source>
</reference>
<feature type="domain" description="Tyrosine-protein phosphatase" evidence="1">
    <location>
        <begin position="74"/>
        <end position="218"/>
    </location>
</feature>
<dbReference type="PROSITE" id="PS50054">
    <property type="entry name" value="TYR_PHOSPHATASE_DUAL"/>
    <property type="match status" value="1"/>
</dbReference>
<proteinExistence type="predicted"/>
<dbReference type="EMBL" id="HBJA01049049">
    <property type="protein sequence ID" value="CAE0806238.1"/>
    <property type="molecule type" value="Transcribed_RNA"/>
</dbReference>
<evidence type="ECO:0008006" key="4">
    <source>
        <dbReference type="Google" id="ProtNLM"/>
    </source>
</evidence>
<accession>A0A7S4CTS7</accession>
<dbReference type="PANTHER" id="PTHR46274">
    <property type="entry name" value="PHOSPHATIDYLINOSITOL PHOSPHATASE"/>
    <property type="match status" value="1"/>
</dbReference>
<dbReference type="AlphaFoldDB" id="A0A7S4CTS7"/>
<dbReference type="SMART" id="SM00195">
    <property type="entry name" value="DSPc"/>
    <property type="match status" value="1"/>
</dbReference>
<dbReference type="Pfam" id="PF00782">
    <property type="entry name" value="DSPc"/>
    <property type="match status" value="1"/>
</dbReference>
<feature type="domain" description="Tyrosine specific protein phosphatases" evidence="2">
    <location>
        <begin position="149"/>
        <end position="196"/>
    </location>
</feature>
<dbReference type="InterPro" id="IPR020422">
    <property type="entry name" value="TYR_PHOSPHATASE_DUAL_dom"/>
</dbReference>
<evidence type="ECO:0000259" key="2">
    <source>
        <dbReference type="PROSITE" id="PS50056"/>
    </source>
</evidence>
<evidence type="ECO:0000313" key="3">
    <source>
        <dbReference type="EMBL" id="CAE0806238.1"/>
    </source>
</evidence>
<evidence type="ECO:0000259" key="1">
    <source>
        <dbReference type="PROSITE" id="PS50054"/>
    </source>
</evidence>
<dbReference type="InterPro" id="IPR029021">
    <property type="entry name" value="Prot-tyrosine_phosphatase-like"/>
</dbReference>